<reference evidence="4" key="1">
    <citation type="submission" date="2018-08" db="EMBL/GenBank/DDBJ databases">
        <authorList>
            <person name="Liu Z.-W."/>
            <person name="Du Z.-J."/>
        </authorList>
    </citation>
    <scope>NUCLEOTIDE SEQUENCE [LARGE SCALE GENOMIC DNA]</scope>
    <source>
        <strain evidence="4">H4X</strain>
    </source>
</reference>
<dbReference type="PANTHER" id="PTHR32060:SF22">
    <property type="entry name" value="CARBOXYL-TERMINAL-PROCESSING PEPTIDASE 3, CHLOROPLASTIC"/>
    <property type="match status" value="1"/>
</dbReference>
<keyword evidence="4" id="KW-1185">Reference proteome</keyword>
<feature type="domain" description="Tail specific protease" evidence="2">
    <location>
        <begin position="260"/>
        <end position="448"/>
    </location>
</feature>
<evidence type="ECO:0000259" key="2">
    <source>
        <dbReference type="Pfam" id="PF03572"/>
    </source>
</evidence>
<dbReference type="Pfam" id="PF03572">
    <property type="entry name" value="Peptidase_S41"/>
    <property type="match status" value="1"/>
</dbReference>
<protein>
    <submittedName>
        <fullName evidence="3">Peptidase S41</fullName>
    </submittedName>
</protein>
<dbReference type="EMBL" id="QRGR01000040">
    <property type="protein sequence ID" value="RDV11551.1"/>
    <property type="molecule type" value="Genomic_DNA"/>
</dbReference>
<dbReference type="AlphaFoldDB" id="A0A3D8L2B0"/>
<evidence type="ECO:0000256" key="1">
    <source>
        <dbReference type="SAM" id="SignalP"/>
    </source>
</evidence>
<dbReference type="RefSeq" id="WP_115568211.1">
    <property type="nucleotide sequence ID" value="NZ_QRGR01000040.1"/>
</dbReference>
<dbReference type="GO" id="GO:0004175">
    <property type="term" value="F:endopeptidase activity"/>
    <property type="evidence" value="ECO:0007669"/>
    <property type="project" value="TreeGrafter"/>
</dbReference>
<feature type="chain" id="PRO_5017673630" evidence="1">
    <location>
        <begin position="22"/>
        <end position="475"/>
    </location>
</feature>
<sequence>MKKALWITLLLSFASIQVPLAQGSEVKFSASDVKADLEYLYNTLEKSHYDLYGYVNKNKFDAAYTAIQKSISKDSLSLLETTKRYQKFAAIGNTGHSEVDFPAQSYIAYAQRGGTVFPLELAFEDGVAYIRKSYAGNSNVKAGVQILSINNTSIKSLQKEIHPYISAERPYFKDAKLEFWSFPRLYWSVFGEKATFNIKTKSPEGIVGTHKVEAIPVMDYETKRGGEILKEERTFHYFDDVAYLSPGPSSSPDADGEEKFKAFIDSAFSDINIKNIENLVIDFRNNSGGHNAYSDYLIAYFADKPFRWYSKFHLKTSEVLKEQTRQNAPAQDMDSYTKAILNHKDGEVFEYDLPIQNPVPDDKRFRGKVYVLVNRQTYSMAAVSAALIQDYGFAEIVGEETGDVPTLYASQFSFPLPKTGIMVKVPKGYIIRPNGDEKLSGVIPDYKVRDHLLDNKDEVLDYTLNKLLNPSTPKQ</sequence>
<proteinExistence type="predicted"/>
<dbReference type="Proteomes" id="UP000256708">
    <property type="component" value="Unassembled WGS sequence"/>
</dbReference>
<keyword evidence="1" id="KW-0732">Signal</keyword>
<dbReference type="Gene3D" id="3.90.226.10">
    <property type="entry name" value="2-enoyl-CoA Hydratase, Chain A, domain 1"/>
    <property type="match status" value="1"/>
</dbReference>
<dbReference type="SUPFAM" id="SSF52096">
    <property type="entry name" value="ClpP/crotonase"/>
    <property type="match status" value="1"/>
</dbReference>
<organism evidence="3 4">
    <name type="scientific">Pontibacter diazotrophicus</name>
    <dbReference type="NCBI Taxonomy" id="1400979"/>
    <lineage>
        <taxon>Bacteria</taxon>
        <taxon>Pseudomonadati</taxon>
        <taxon>Bacteroidota</taxon>
        <taxon>Cytophagia</taxon>
        <taxon>Cytophagales</taxon>
        <taxon>Hymenobacteraceae</taxon>
        <taxon>Pontibacter</taxon>
    </lineage>
</organism>
<dbReference type="InterPro" id="IPR029045">
    <property type="entry name" value="ClpP/crotonase-like_dom_sf"/>
</dbReference>
<dbReference type="PANTHER" id="PTHR32060">
    <property type="entry name" value="TAIL-SPECIFIC PROTEASE"/>
    <property type="match status" value="1"/>
</dbReference>
<dbReference type="GO" id="GO:0008236">
    <property type="term" value="F:serine-type peptidase activity"/>
    <property type="evidence" value="ECO:0007669"/>
    <property type="project" value="InterPro"/>
</dbReference>
<gene>
    <name evidence="3" type="ORF">DXT99_24385</name>
</gene>
<name>A0A3D8L2B0_9BACT</name>
<feature type="signal peptide" evidence="1">
    <location>
        <begin position="1"/>
        <end position="21"/>
    </location>
</feature>
<accession>A0A3D8L2B0</accession>
<dbReference type="GO" id="GO:0006508">
    <property type="term" value="P:proteolysis"/>
    <property type="evidence" value="ECO:0007669"/>
    <property type="project" value="InterPro"/>
</dbReference>
<dbReference type="OrthoDB" id="5480566at2"/>
<dbReference type="InterPro" id="IPR005151">
    <property type="entry name" value="Tail-specific_protease"/>
</dbReference>
<comment type="caution">
    <text evidence="3">The sequence shown here is derived from an EMBL/GenBank/DDBJ whole genome shotgun (WGS) entry which is preliminary data.</text>
</comment>
<evidence type="ECO:0000313" key="3">
    <source>
        <dbReference type="EMBL" id="RDV11551.1"/>
    </source>
</evidence>
<evidence type="ECO:0000313" key="4">
    <source>
        <dbReference type="Proteomes" id="UP000256708"/>
    </source>
</evidence>